<feature type="domain" description="Ig-like" evidence="5">
    <location>
        <begin position="20"/>
        <end position="131"/>
    </location>
</feature>
<dbReference type="GO" id="GO:0005102">
    <property type="term" value="F:signaling receptor binding"/>
    <property type="evidence" value="ECO:0007669"/>
    <property type="project" value="TreeGrafter"/>
</dbReference>
<organism evidence="6 7">
    <name type="scientific">Crenichthys baileyi</name>
    <name type="common">White River springfish</name>
    <dbReference type="NCBI Taxonomy" id="28760"/>
    <lineage>
        <taxon>Eukaryota</taxon>
        <taxon>Metazoa</taxon>
        <taxon>Chordata</taxon>
        <taxon>Craniata</taxon>
        <taxon>Vertebrata</taxon>
        <taxon>Euteleostomi</taxon>
        <taxon>Actinopterygii</taxon>
        <taxon>Neopterygii</taxon>
        <taxon>Teleostei</taxon>
        <taxon>Neoteleostei</taxon>
        <taxon>Acanthomorphata</taxon>
        <taxon>Ovalentaria</taxon>
        <taxon>Atherinomorphae</taxon>
        <taxon>Cyprinodontiformes</taxon>
        <taxon>Goodeidae</taxon>
        <taxon>Crenichthys</taxon>
    </lineage>
</organism>
<dbReference type="PROSITE" id="PS50835">
    <property type="entry name" value="IG_LIKE"/>
    <property type="match status" value="1"/>
</dbReference>
<evidence type="ECO:0000256" key="3">
    <source>
        <dbReference type="ARBA" id="ARBA00023319"/>
    </source>
</evidence>
<evidence type="ECO:0000313" key="7">
    <source>
        <dbReference type="Proteomes" id="UP001311232"/>
    </source>
</evidence>
<dbReference type="PANTHER" id="PTHR24100">
    <property type="entry name" value="BUTYROPHILIN"/>
    <property type="match status" value="1"/>
</dbReference>
<gene>
    <name evidence="6" type="ORF">CRENBAI_019396</name>
</gene>
<dbReference type="SMART" id="SM00406">
    <property type="entry name" value="IGv"/>
    <property type="match status" value="1"/>
</dbReference>
<dbReference type="SUPFAM" id="SSF48726">
    <property type="entry name" value="Immunoglobulin"/>
    <property type="match status" value="1"/>
</dbReference>
<sequence length="132" mass="15246">MEVLKIITLSWVSCLVSGSAELASTACRRESHVEIHVEAGNDVILSCQYLQSAELTALKWRRSNMKDYVFFYREKRQYERYQNLLYQGRVQLVDPQMRNGNLSIVLSNTSLNDAGTYCCDVWVARKEKSRSN</sequence>
<proteinExistence type="predicted"/>
<dbReference type="GO" id="GO:0001817">
    <property type="term" value="P:regulation of cytokine production"/>
    <property type="evidence" value="ECO:0007669"/>
    <property type="project" value="TreeGrafter"/>
</dbReference>
<dbReference type="InterPro" id="IPR013106">
    <property type="entry name" value="Ig_V-set"/>
</dbReference>
<dbReference type="InterPro" id="IPR050504">
    <property type="entry name" value="IgSF_BTN/MOG"/>
</dbReference>
<evidence type="ECO:0000313" key="6">
    <source>
        <dbReference type="EMBL" id="KAK5618326.1"/>
    </source>
</evidence>
<keyword evidence="7" id="KW-1185">Reference proteome</keyword>
<accession>A0AAV9SAM9</accession>
<feature type="signal peptide" evidence="4">
    <location>
        <begin position="1"/>
        <end position="18"/>
    </location>
</feature>
<keyword evidence="4" id="KW-0732">Signal</keyword>
<name>A0AAV9SAM9_9TELE</name>
<dbReference type="EMBL" id="JAHHUM010000626">
    <property type="protein sequence ID" value="KAK5618326.1"/>
    <property type="molecule type" value="Genomic_DNA"/>
</dbReference>
<dbReference type="AlphaFoldDB" id="A0AAV9SAM9"/>
<dbReference type="Gene3D" id="2.60.40.10">
    <property type="entry name" value="Immunoglobulins"/>
    <property type="match status" value="1"/>
</dbReference>
<dbReference type="Pfam" id="PF07686">
    <property type="entry name" value="V-set"/>
    <property type="match status" value="1"/>
</dbReference>
<dbReference type="GO" id="GO:0050852">
    <property type="term" value="P:T cell receptor signaling pathway"/>
    <property type="evidence" value="ECO:0007669"/>
    <property type="project" value="TreeGrafter"/>
</dbReference>
<evidence type="ECO:0000256" key="4">
    <source>
        <dbReference type="SAM" id="SignalP"/>
    </source>
</evidence>
<dbReference type="InterPro" id="IPR007110">
    <property type="entry name" value="Ig-like_dom"/>
</dbReference>
<dbReference type="InterPro" id="IPR036179">
    <property type="entry name" value="Ig-like_dom_sf"/>
</dbReference>
<comment type="subcellular location">
    <subcellularLocation>
        <location evidence="1">Membrane</location>
    </subcellularLocation>
</comment>
<dbReference type="PANTHER" id="PTHR24100:SF151">
    <property type="entry name" value="ICOS LIGAND"/>
    <property type="match status" value="1"/>
</dbReference>
<evidence type="ECO:0000256" key="1">
    <source>
        <dbReference type="ARBA" id="ARBA00004370"/>
    </source>
</evidence>
<keyword evidence="2" id="KW-0472">Membrane</keyword>
<reference evidence="6 7" key="1">
    <citation type="submission" date="2021-06" db="EMBL/GenBank/DDBJ databases">
        <authorList>
            <person name="Palmer J.M."/>
        </authorList>
    </citation>
    <scope>NUCLEOTIDE SEQUENCE [LARGE SCALE GENOMIC DNA]</scope>
    <source>
        <strain evidence="6 7">MEX-2019</strain>
        <tissue evidence="6">Muscle</tissue>
    </source>
</reference>
<dbReference type="Proteomes" id="UP001311232">
    <property type="component" value="Unassembled WGS sequence"/>
</dbReference>
<keyword evidence="3" id="KW-0393">Immunoglobulin domain</keyword>
<feature type="chain" id="PRO_5043608962" description="Ig-like domain-containing protein" evidence="4">
    <location>
        <begin position="19"/>
        <end position="132"/>
    </location>
</feature>
<comment type="caution">
    <text evidence="6">The sequence shown here is derived from an EMBL/GenBank/DDBJ whole genome shotgun (WGS) entry which is preliminary data.</text>
</comment>
<protein>
    <recommendedName>
        <fullName evidence="5">Ig-like domain-containing protein</fullName>
    </recommendedName>
</protein>
<dbReference type="InterPro" id="IPR013783">
    <property type="entry name" value="Ig-like_fold"/>
</dbReference>
<evidence type="ECO:0000259" key="5">
    <source>
        <dbReference type="PROSITE" id="PS50835"/>
    </source>
</evidence>
<dbReference type="GO" id="GO:0009897">
    <property type="term" value="C:external side of plasma membrane"/>
    <property type="evidence" value="ECO:0007669"/>
    <property type="project" value="TreeGrafter"/>
</dbReference>
<evidence type="ECO:0000256" key="2">
    <source>
        <dbReference type="ARBA" id="ARBA00023136"/>
    </source>
</evidence>